<dbReference type="EMBL" id="JADIMH010000033">
    <property type="protein sequence ID" value="MBO8467316.1"/>
    <property type="molecule type" value="Genomic_DNA"/>
</dbReference>
<dbReference type="GO" id="GO:0044384">
    <property type="term" value="C:host outer membrane"/>
    <property type="evidence" value="ECO:0007669"/>
    <property type="project" value="InterPro"/>
</dbReference>
<sequence>MKSLLKTLLAAAMLAAAGFSASAQMSFQAGVTMPYQRQLRLDPLGLADRYGIGAYAGFDYDINIVKGFSITPGLYYNFTMACYYETVDNYYGDEIQKDHLINIPVHFKYEFNIKPDKFAIYLYAGPVLSIGAASRTNVSVNISLVQLDGIYDNYSGVLKDLKFPGSDRLTSAGEKQKLMDAIQAELDAQGLTQRRFDLQFDWGVGFRFKGHWELRTGYSFGLIDRYNGTFTRNYNLMMNQYYIGFGYRF</sequence>
<feature type="signal peptide" evidence="1">
    <location>
        <begin position="1"/>
        <end position="23"/>
    </location>
</feature>
<protein>
    <submittedName>
        <fullName evidence="3">Outer membrane beta-barrel protein</fullName>
    </submittedName>
</protein>
<reference evidence="3" key="2">
    <citation type="journal article" date="2021" name="PeerJ">
        <title>Extensive microbial diversity within the chicken gut microbiome revealed by metagenomics and culture.</title>
        <authorList>
            <person name="Gilroy R."/>
            <person name="Ravi A."/>
            <person name="Getino M."/>
            <person name="Pursley I."/>
            <person name="Horton D.L."/>
            <person name="Alikhan N.F."/>
            <person name="Baker D."/>
            <person name="Gharbi K."/>
            <person name="Hall N."/>
            <person name="Watson M."/>
            <person name="Adriaenssens E.M."/>
            <person name="Foster-Nyarko E."/>
            <person name="Jarju S."/>
            <person name="Secka A."/>
            <person name="Antonio M."/>
            <person name="Oren A."/>
            <person name="Chaudhuri R.R."/>
            <person name="La Ragione R."/>
            <person name="Hildebrand F."/>
            <person name="Pallen M.J."/>
        </authorList>
    </citation>
    <scope>NUCLEOTIDE SEQUENCE</scope>
    <source>
        <strain evidence="3">B1-15692</strain>
    </source>
</reference>
<dbReference type="Pfam" id="PF13568">
    <property type="entry name" value="OMP_b-brl_2"/>
    <property type="match status" value="1"/>
</dbReference>
<dbReference type="InterPro" id="IPR000758">
    <property type="entry name" value="Enterovir_OMP"/>
</dbReference>
<reference evidence="3" key="1">
    <citation type="submission" date="2020-10" db="EMBL/GenBank/DDBJ databases">
        <authorList>
            <person name="Gilroy R."/>
        </authorList>
    </citation>
    <scope>NUCLEOTIDE SEQUENCE</scope>
    <source>
        <strain evidence="3">B1-15692</strain>
    </source>
</reference>
<dbReference type="Proteomes" id="UP000823660">
    <property type="component" value="Unassembled WGS sequence"/>
</dbReference>
<evidence type="ECO:0000259" key="2">
    <source>
        <dbReference type="Pfam" id="PF13568"/>
    </source>
</evidence>
<keyword evidence="1" id="KW-0732">Signal</keyword>
<evidence type="ECO:0000256" key="1">
    <source>
        <dbReference type="SAM" id="SignalP"/>
    </source>
</evidence>
<feature type="domain" description="Outer membrane protein beta-barrel" evidence="2">
    <location>
        <begin position="47"/>
        <end position="224"/>
    </location>
</feature>
<proteinExistence type="predicted"/>
<dbReference type="InterPro" id="IPR025665">
    <property type="entry name" value="Beta-barrel_OMP_2"/>
</dbReference>
<dbReference type="PROSITE" id="PS00695">
    <property type="entry name" value="ENT_VIR_OMP_2"/>
    <property type="match status" value="1"/>
</dbReference>
<feature type="chain" id="PRO_5039534802" evidence="1">
    <location>
        <begin position="24"/>
        <end position="249"/>
    </location>
</feature>
<dbReference type="AlphaFoldDB" id="A0A9D9I7G0"/>
<organism evidence="3 4">
    <name type="scientific">Candidatus Cryptobacteroides faecipullorum</name>
    <dbReference type="NCBI Taxonomy" id="2840764"/>
    <lineage>
        <taxon>Bacteria</taxon>
        <taxon>Pseudomonadati</taxon>
        <taxon>Bacteroidota</taxon>
        <taxon>Bacteroidia</taxon>
        <taxon>Bacteroidales</taxon>
        <taxon>Candidatus Cryptobacteroides</taxon>
    </lineage>
</organism>
<accession>A0A9D9I7G0</accession>
<gene>
    <name evidence="3" type="ORF">IAB99_06095</name>
</gene>
<name>A0A9D9I7G0_9BACT</name>
<evidence type="ECO:0000313" key="3">
    <source>
        <dbReference type="EMBL" id="MBO8467316.1"/>
    </source>
</evidence>
<comment type="caution">
    <text evidence="3">The sequence shown here is derived from an EMBL/GenBank/DDBJ whole genome shotgun (WGS) entry which is preliminary data.</text>
</comment>
<evidence type="ECO:0000313" key="4">
    <source>
        <dbReference type="Proteomes" id="UP000823660"/>
    </source>
</evidence>